<name>A0ABC8JGA1_ERUVS</name>
<dbReference type="InterPro" id="IPR033337">
    <property type="entry name" value="TORTIFOLIA1/SINE1-2"/>
</dbReference>
<proteinExistence type="predicted"/>
<dbReference type="PANTHER" id="PTHR31355:SF7">
    <property type="entry name" value="MICROTUBULE-ASSOCIATED PROTEIN TORTIFOLIA1"/>
    <property type="match status" value="1"/>
</dbReference>
<dbReference type="Proteomes" id="UP001642260">
    <property type="component" value="Unassembled WGS sequence"/>
</dbReference>
<accession>A0ABC8JGA1</accession>
<gene>
    <name evidence="1" type="ORF">ERUC_LOCUS7921</name>
</gene>
<dbReference type="EMBL" id="CAKOAT010085488">
    <property type="protein sequence ID" value="CAH8317330.1"/>
    <property type="molecule type" value="Genomic_DNA"/>
</dbReference>
<protein>
    <submittedName>
        <fullName evidence="1">Uncharacterized protein</fullName>
    </submittedName>
</protein>
<comment type="caution">
    <text evidence="1">The sequence shown here is derived from an EMBL/GenBank/DDBJ whole genome shotgun (WGS) entry which is preliminary data.</text>
</comment>
<sequence>MKYIVLECLAERTLADCWLSMSSAGHGYDPREKGTCIIKEPPVAAFQKLCPRICNLLNNPNYLTKASLLPVVGSLSQNKLQNLAGQRSDVHENLSPIVRACVDAFKDIQDGCFYWFYL</sequence>
<organism evidence="1 2">
    <name type="scientific">Eruca vesicaria subsp. sativa</name>
    <name type="common">Garden rocket</name>
    <name type="synonym">Eruca sativa</name>
    <dbReference type="NCBI Taxonomy" id="29727"/>
    <lineage>
        <taxon>Eukaryota</taxon>
        <taxon>Viridiplantae</taxon>
        <taxon>Streptophyta</taxon>
        <taxon>Embryophyta</taxon>
        <taxon>Tracheophyta</taxon>
        <taxon>Spermatophyta</taxon>
        <taxon>Magnoliopsida</taxon>
        <taxon>eudicotyledons</taxon>
        <taxon>Gunneridae</taxon>
        <taxon>Pentapetalae</taxon>
        <taxon>rosids</taxon>
        <taxon>malvids</taxon>
        <taxon>Brassicales</taxon>
        <taxon>Brassicaceae</taxon>
        <taxon>Brassiceae</taxon>
        <taxon>Eruca</taxon>
    </lineage>
</organism>
<dbReference type="AlphaFoldDB" id="A0ABC8JGA1"/>
<evidence type="ECO:0000313" key="2">
    <source>
        <dbReference type="Proteomes" id="UP001642260"/>
    </source>
</evidence>
<reference evidence="1 2" key="1">
    <citation type="submission" date="2022-03" db="EMBL/GenBank/DDBJ databases">
        <authorList>
            <person name="Macdonald S."/>
            <person name="Ahmed S."/>
            <person name="Newling K."/>
        </authorList>
    </citation>
    <scope>NUCLEOTIDE SEQUENCE [LARGE SCALE GENOMIC DNA]</scope>
</reference>
<evidence type="ECO:0000313" key="1">
    <source>
        <dbReference type="EMBL" id="CAH8317330.1"/>
    </source>
</evidence>
<keyword evidence="2" id="KW-1185">Reference proteome</keyword>
<dbReference type="PANTHER" id="PTHR31355">
    <property type="entry name" value="MICROTUBULE-ASSOCIATED PROTEIN TORTIFOLIA1"/>
    <property type="match status" value="1"/>
</dbReference>